<evidence type="ECO:0000313" key="3">
    <source>
        <dbReference type="Proteomes" id="UP000692954"/>
    </source>
</evidence>
<comment type="caution">
    <text evidence="2">The sequence shown here is derived from an EMBL/GenBank/DDBJ whole genome shotgun (WGS) entry which is preliminary data.</text>
</comment>
<accession>A0A8S1RB23</accession>
<name>A0A8S1RB23_9CILI</name>
<sequence>MSISNSNSSEKQENIRSNEYLSAYLYKKNQNTQKDCKGKNNQLNKNTILQEQTQNQFQSKQENQIVTEIQAQENVANQFYLPKRRYKRSSSQERKSKTQPKLNEIEETQQQTLKKVRKHSQRKIQRSLCVKIQIIQYNNNVQTIENYVSPEIAAQQLQNKIKQQKNEQIPIQQIQSNIFQLQSREIINRTSKNQVIISEIDRENQNKFFNQKKLTNFEIKMGFDNDQKLKEKQNILSDTYEILKQNPIKSNKKRHSILEDCLQLCILLLPNIRENKEQISSFQFYQKIKLQYNLNRTHQAFLRRFYHLLLFSSCWTIQNIQKMHDIIKNLELNQLEALHINYSILKKRIEFPSINLQKKSPQKPKVVEEIITNSQKKKIVLSLTTKTLCQYVNISAKEIDEDIQEFDDELQFIDMILQLIPLAL</sequence>
<keyword evidence="3" id="KW-1185">Reference proteome</keyword>
<evidence type="ECO:0000256" key="1">
    <source>
        <dbReference type="SAM" id="MobiDB-lite"/>
    </source>
</evidence>
<protein>
    <submittedName>
        <fullName evidence="2">Uncharacterized protein</fullName>
    </submittedName>
</protein>
<feature type="region of interest" description="Disordered" evidence="1">
    <location>
        <begin position="81"/>
        <end position="103"/>
    </location>
</feature>
<reference evidence="2" key="1">
    <citation type="submission" date="2021-01" db="EMBL/GenBank/DDBJ databases">
        <authorList>
            <consortium name="Genoscope - CEA"/>
            <person name="William W."/>
        </authorList>
    </citation>
    <scope>NUCLEOTIDE SEQUENCE</scope>
</reference>
<dbReference type="Proteomes" id="UP000692954">
    <property type="component" value="Unassembled WGS sequence"/>
</dbReference>
<dbReference type="EMBL" id="CAJJDN010000149">
    <property type="protein sequence ID" value="CAD8124120.1"/>
    <property type="molecule type" value="Genomic_DNA"/>
</dbReference>
<organism evidence="2 3">
    <name type="scientific">Paramecium sonneborni</name>
    <dbReference type="NCBI Taxonomy" id="65129"/>
    <lineage>
        <taxon>Eukaryota</taxon>
        <taxon>Sar</taxon>
        <taxon>Alveolata</taxon>
        <taxon>Ciliophora</taxon>
        <taxon>Intramacronucleata</taxon>
        <taxon>Oligohymenophorea</taxon>
        <taxon>Peniculida</taxon>
        <taxon>Parameciidae</taxon>
        <taxon>Paramecium</taxon>
    </lineage>
</organism>
<proteinExistence type="predicted"/>
<evidence type="ECO:0000313" key="2">
    <source>
        <dbReference type="EMBL" id="CAD8124120.1"/>
    </source>
</evidence>
<dbReference type="AlphaFoldDB" id="A0A8S1RB23"/>
<gene>
    <name evidence="2" type="ORF">PSON_ATCC_30995.1.T1490064</name>
</gene>